<evidence type="ECO:0000313" key="2">
    <source>
        <dbReference type="EMBL" id="OUR98797.1"/>
    </source>
</evidence>
<accession>A0A1Y5FB67</accession>
<dbReference type="EMBL" id="MAAO01000004">
    <property type="protein sequence ID" value="OUR98797.1"/>
    <property type="molecule type" value="Genomic_DNA"/>
</dbReference>
<evidence type="ECO:0000256" key="1">
    <source>
        <dbReference type="ARBA" id="ARBA00022679"/>
    </source>
</evidence>
<dbReference type="Proteomes" id="UP000196531">
    <property type="component" value="Unassembled WGS sequence"/>
</dbReference>
<protein>
    <recommendedName>
        <fullName evidence="4">Glycosyltransferase</fullName>
    </recommendedName>
</protein>
<comment type="caution">
    <text evidence="2">The sequence shown here is derived from an EMBL/GenBank/DDBJ whole genome shotgun (WGS) entry which is preliminary data.</text>
</comment>
<evidence type="ECO:0008006" key="4">
    <source>
        <dbReference type="Google" id="ProtNLM"/>
    </source>
</evidence>
<keyword evidence="1" id="KW-0808">Transferase</keyword>
<reference evidence="3" key="1">
    <citation type="journal article" date="2017" name="Proc. Natl. Acad. Sci. U.S.A.">
        <title>Simulation of Deepwater Horizon oil plume reveals substrate specialization within a complex community of hydrocarbon-degraders.</title>
        <authorList>
            <person name="Hu P."/>
            <person name="Dubinsky E.A."/>
            <person name="Probst A.J."/>
            <person name="Wang J."/>
            <person name="Sieber C.M.K."/>
            <person name="Tom L.M."/>
            <person name="Gardinali P."/>
            <person name="Banfield J.F."/>
            <person name="Atlas R.M."/>
            <person name="Andersen G.L."/>
        </authorList>
    </citation>
    <scope>NUCLEOTIDE SEQUENCE [LARGE SCALE GENOMIC DNA]</scope>
</reference>
<dbReference type="GO" id="GO:0016757">
    <property type="term" value="F:glycosyltransferase activity"/>
    <property type="evidence" value="ECO:0007669"/>
    <property type="project" value="TreeGrafter"/>
</dbReference>
<sequence length="408" mass="46597">MTQSKLNVLFIGPDIFIPENKNGVNKTTYNILKSNTGLQASFLYPEYGDSVALDDESFSHVTLLPVKSIKPSRKGLVSKATSFLSANPFIVEDSETLNSLKEKMLEVIEDFDVIQIMSLALVPLIDHIPMKLRGKVVICAIDSLSFFYESRVANEKNFIKKLIWKMELSKAQRFETKYYNLVPKVLFVSQMDEIYARENFKTNAILRGLYYGVDTHKFDSMVSSESVAYEEESLIFTGNFDYGPNIDGADFLVEEVMPLLWDKKPNVKLYLAGGNPSEKLKNITDKRIEVTGFVDSLVPYIQKSKIFLSPIFFGAGVKTKVLEAMYLEKIVVGTPQSFNAIYSEDGRDCLKVDDYRNPNAWVEVICETLDQFELRESIGREAKKSIQEKHDWSEVKINYLNEYRDLNK</sequence>
<organism evidence="2 3">
    <name type="scientific">Halobacteriovorax marinus</name>
    <dbReference type="NCBI Taxonomy" id="97084"/>
    <lineage>
        <taxon>Bacteria</taxon>
        <taxon>Pseudomonadati</taxon>
        <taxon>Bdellovibrionota</taxon>
        <taxon>Bacteriovoracia</taxon>
        <taxon>Bacteriovoracales</taxon>
        <taxon>Halobacteriovoraceae</taxon>
        <taxon>Halobacteriovorax</taxon>
    </lineage>
</organism>
<gene>
    <name evidence="2" type="ORF">A9Q84_05125</name>
</gene>
<dbReference type="PANTHER" id="PTHR46401">
    <property type="entry name" value="GLYCOSYLTRANSFERASE WBBK-RELATED"/>
    <property type="match status" value="1"/>
</dbReference>
<proteinExistence type="predicted"/>
<dbReference type="CDD" id="cd03801">
    <property type="entry name" value="GT4_PimA-like"/>
    <property type="match status" value="1"/>
</dbReference>
<name>A0A1Y5FB67_9BACT</name>
<dbReference type="SUPFAM" id="SSF53756">
    <property type="entry name" value="UDP-Glycosyltransferase/glycogen phosphorylase"/>
    <property type="match status" value="1"/>
</dbReference>
<dbReference type="AlphaFoldDB" id="A0A1Y5FB67"/>
<dbReference type="GO" id="GO:0009103">
    <property type="term" value="P:lipopolysaccharide biosynthetic process"/>
    <property type="evidence" value="ECO:0007669"/>
    <property type="project" value="TreeGrafter"/>
</dbReference>
<evidence type="ECO:0000313" key="3">
    <source>
        <dbReference type="Proteomes" id="UP000196531"/>
    </source>
</evidence>
<dbReference type="Gene3D" id="3.40.50.2000">
    <property type="entry name" value="Glycogen Phosphorylase B"/>
    <property type="match status" value="2"/>
</dbReference>
<dbReference type="PANTHER" id="PTHR46401:SF2">
    <property type="entry name" value="GLYCOSYLTRANSFERASE WBBK-RELATED"/>
    <property type="match status" value="1"/>
</dbReference>
<dbReference type="Pfam" id="PF13692">
    <property type="entry name" value="Glyco_trans_1_4"/>
    <property type="match status" value="1"/>
</dbReference>